<accession>A0A6H5IS69</accession>
<evidence type="ECO:0000313" key="3">
    <source>
        <dbReference type="Proteomes" id="UP000479190"/>
    </source>
</evidence>
<feature type="compositionally biased region" description="Gly residues" evidence="1">
    <location>
        <begin position="314"/>
        <end position="341"/>
    </location>
</feature>
<keyword evidence="3" id="KW-1185">Reference proteome</keyword>
<feature type="region of interest" description="Disordered" evidence="1">
    <location>
        <begin position="290"/>
        <end position="345"/>
    </location>
</feature>
<evidence type="ECO:0000313" key="2">
    <source>
        <dbReference type="EMBL" id="CAB0041195.1"/>
    </source>
</evidence>
<dbReference type="Proteomes" id="UP000479190">
    <property type="component" value="Unassembled WGS sequence"/>
</dbReference>
<protein>
    <submittedName>
        <fullName evidence="2">Uncharacterized protein</fullName>
    </submittedName>
</protein>
<evidence type="ECO:0000256" key="1">
    <source>
        <dbReference type="SAM" id="MobiDB-lite"/>
    </source>
</evidence>
<reference evidence="2 3" key="1">
    <citation type="submission" date="2020-02" db="EMBL/GenBank/DDBJ databases">
        <authorList>
            <person name="Ferguson B K."/>
        </authorList>
    </citation>
    <scope>NUCLEOTIDE SEQUENCE [LARGE SCALE GENOMIC DNA]</scope>
</reference>
<sequence>METISKELNVIQQKIIIRDESYPSIQSFLSKMIFKMSLKAHWIKVSIEGFIIRYQDIWSPTSHVVSLTAASVTAKRYRSLARLTGKTRSSGRYVASRSRSIRDMECSSPEIKRILICSTRCFASLNIVNVLKQPPHPECKRQSVPLLQLQKQLQIHRNRRHWIDMNMEDIQDALPNADNVELQRDEVEVEEIEEHEPRDREIVHVPQQNELRNNNVNEAAVGLDGRGRGRGAVFRQQRGPRRGGNPRQFGHRGQGMSGRWNDVRQLLQQQPNNFFGLVNSLFQMVVNAAQNSSSTEGGRGGRGGRGRGIRGQVRGRGQGNRGQRGGRGARGGRGGRGGRGRGPAFYPCTVADSILSCDLDL</sequence>
<dbReference type="AlphaFoldDB" id="A0A6H5IS69"/>
<gene>
    <name evidence="2" type="ORF">TBRA_LOCUS12871</name>
</gene>
<organism evidence="2 3">
    <name type="scientific">Trichogramma brassicae</name>
    <dbReference type="NCBI Taxonomy" id="86971"/>
    <lineage>
        <taxon>Eukaryota</taxon>
        <taxon>Metazoa</taxon>
        <taxon>Ecdysozoa</taxon>
        <taxon>Arthropoda</taxon>
        <taxon>Hexapoda</taxon>
        <taxon>Insecta</taxon>
        <taxon>Pterygota</taxon>
        <taxon>Neoptera</taxon>
        <taxon>Endopterygota</taxon>
        <taxon>Hymenoptera</taxon>
        <taxon>Apocrita</taxon>
        <taxon>Proctotrupomorpha</taxon>
        <taxon>Chalcidoidea</taxon>
        <taxon>Trichogrammatidae</taxon>
        <taxon>Trichogramma</taxon>
    </lineage>
</organism>
<proteinExistence type="predicted"/>
<feature type="region of interest" description="Disordered" evidence="1">
    <location>
        <begin position="221"/>
        <end position="258"/>
    </location>
</feature>
<name>A0A6H5IS69_9HYME</name>
<dbReference type="EMBL" id="CADCXV010001097">
    <property type="protein sequence ID" value="CAB0041195.1"/>
    <property type="molecule type" value="Genomic_DNA"/>
</dbReference>